<reference evidence="1" key="1">
    <citation type="submission" date="2012-09" db="EMBL/GenBank/DDBJ databases">
        <authorList>
            <person name="Martin A.A."/>
        </authorList>
    </citation>
    <scope>NUCLEOTIDE SEQUENCE</scope>
</reference>
<sequence length="326" mass="37671">LFKGNKTAVPTPTVQLNGLSILPKHVIVENTKNKKITITACQDAEILVNGKKITRKTELLQNDRWFCFSDLFFMIFFGGNRMYVFNDPEKRCARKDITITITYVTYVAAQKEIAQRAGIAFSNERNKSKADLILEEELISTMPLVYRANAMAVELNRNVKFELVLVSPEMRDLRDGLTEIWVNVHNLAEDTRFMWEKARFMNRYYGMQEMSTVKDGWYKKRKIQYSIPLGNISTYFAINIILTRFIARYCNLLQSSCKYHFFNDKDATSTSLQAGSSPSFSHEHVFTFKSVSQEVMDYLLHSDLCITLWGTQKARPLKQKAPSTKQ</sequence>
<dbReference type="InterPro" id="IPR035892">
    <property type="entry name" value="C2_domain_sf"/>
</dbReference>
<dbReference type="SUPFAM" id="SSF49879">
    <property type="entry name" value="SMAD/FHA domain"/>
    <property type="match status" value="1"/>
</dbReference>
<name>A0A0K0DGM2_ANGCA</name>
<dbReference type="InterPro" id="IPR008984">
    <property type="entry name" value="SMAD_FHA_dom_sf"/>
</dbReference>
<dbReference type="STRING" id="6313.A0A0K0DGM2"/>
<proteinExistence type="predicted"/>
<evidence type="ECO:0000313" key="1">
    <source>
        <dbReference type="Proteomes" id="UP000035642"/>
    </source>
</evidence>
<dbReference type="Gene3D" id="2.60.200.20">
    <property type="match status" value="1"/>
</dbReference>
<accession>A0A0K0DGM2</accession>
<organism evidence="1 2">
    <name type="scientific">Angiostrongylus cantonensis</name>
    <name type="common">Rat lungworm</name>
    <dbReference type="NCBI Taxonomy" id="6313"/>
    <lineage>
        <taxon>Eukaryota</taxon>
        <taxon>Metazoa</taxon>
        <taxon>Ecdysozoa</taxon>
        <taxon>Nematoda</taxon>
        <taxon>Chromadorea</taxon>
        <taxon>Rhabditida</taxon>
        <taxon>Rhabditina</taxon>
        <taxon>Rhabditomorpha</taxon>
        <taxon>Strongyloidea</taxon>
        <taxon>Metastrongylidae</taxon>
        <taxon>Angiostrongylus</taxon>
    </lineage>
</organism>
<reference evidence="2" key="2">
    <citation type="submission" date="2017-02" db="UniProtKB">
        <authorList>
            <consortium name="WormBaseParasite"/>
        </authorList>
    </citation>
    <scope>IDENTIFICATION</scope>
</reference>
<dbReference type="AlphaFoldDB" id="A0A0K0DGM2"/>
<dbReference type="WBParaSite" id="ACAC_0001025701-mRNA-1">
    <property type="protein sequence ID" value="ACAC_0001025701-mRNA-1"/>
    <property type="gene ID" value="ACAC_0001025701"/>
</dbReference>
<keyword evidence="1" id="KW-1185">Reference proteome</keyword>
<evidence type="ECO:0000313" key="2">
    <source>
        <dbReference type="WBParaSite" id="ACAC_0001025701-mRNA-1"/>
    </source>
</evidence>
<protein>
    <submittedName>
        <fullName evidence="2">RNA-directed RNA polymerase</fullName>
    </submittedName>
</protein>
<dbReference type="SUPFAM" id="SSF49562">
    <property type="entry name" value="C2 domain (Calcium/lipid-binding domain, CaLB)"/>
    <property type="match status" value="1"/>
</dbReference>
<dbReference type="Proteomes" id="UP000035642">
    <property type="component" value="Unassembled WGS sequence"/>
</dbReference>